<proteinExistence type="predicted"/>
<accession>A0A3D8I8E2</accession>
<dbReference type="RefSeq" id="WP_115543900.1">
    <property type="nucleotide sequence ID" value="NZ_NXLQ01000066.1"/>
</dbReference>
<evidence type="ECO:0000313" key="3">
    <source>
        <dbReference type="Proteomes" id="UP000256379"/>
    </source>
</evidence>
<reference evidence="2 3" key="1">
    <citation type="submission" date="2018-04" db="EMBL/GenBank/DDBJ databases">
        <title>Novel Campyloabacter and Helicobacter Species and Strains.</title>
        <authorList>
            <person name="Mannion A.J."/>
            <person name="Shen Z."/>
            <person name="Fox J.G."/>
        </authorList>
    </citation>
    <scope>NUCLEOTIDE SEQUENCE [LARGE SCALE GENOMIC DNA]</scope>
    <source>
        <strain evidence="2 3">MIT 17-337</strain>
    </source>
</reference>
<comment type="caution">
    <text evidence="2">The sequence shown here is derived from an EMBL/GenBank/DDBJ whole genome shotgun (WGS) entry which is preliminary data.</text>
</comment>
<evidence type="ECO:0000313" key="2">
    <source>
        <dbReference type="EMBL" id="RDU61256.1"/>
    </source>
</evidence>
<dbReference type="AlphaFoldDB" id="A0A3D8I8E2"/>
<keyword evidence="1" id="KW-0812">Transmembrane</keyword>
<protein>
    <submittedName>
        <fullName evidence="2">Uncharacterized protein</fullName>
    </submittedName>
</protein>
<sequence>MTKLSQQELEICYIISKVFDFGTDYKASLQQKYELVQECKEILQDTRHTEEFKRHYQEVLVRIEDREKEVALESVREKYIEIKNKIFIIKADFSKKDLERLFPFVAWICWSKPSAMSHWGGGDFDFWDKEEFFKEALSRQKLFSSCIYRLCKNLLMQIVKGHYMILCHTFAFANLSPTQQEHYLQKDFCIHSFATAMIYFYAIIGIALAYPLYVGVKKVLIWIAQ</sequence>
<name>A0A3D8I8E2_9HELI</name>
<feature type="transmembrane region" description="Helical" evidence="1">
    <location>
        <begin position="196"/>
        <end position="216"/>
    </location>
</feature>
<keyword evidence="3" id="KW-1185">Reference proteome</keyword>
<evidence type="ECO:0000256" key="1">
    <source>
        <dbReference type="SAM" id="Phobius"/>
    </source>
</evidence>
<dbReference type="OrthoDB" id="5326203at2"/>
<keyword evidence="1" id="KW-1133">Transmembrane helix</keyword>
<organism evidence="2 3">
    <name type="scientific">Helicobacter didelphidarum</name>
    <dbReference type="NCBI Taxonomy" id="2040648"/>
    <lineage>
        <taxon>Bacteria</taxon>
        <taxon>Pseudomonadati</taxon>
        <taxon>Campylobacterota</taxon>
        <taxon>Epsilonproteobacteria</taxon>
        <taxon>Campylobacterales</taxon>
        <taxon>Helicobacteraceae</taxon>
        <taxon>Helicobacter</taxon>
    </lineage>
</organism>
<dbReference type="Proteomes" id="UP000256379">
    <property type="component" value="Unassembled WGS sequence"/>
</dbReference>
<keyword evidence="1" id="KW-0472">Membrane</keyword>
<gene>
    <name evidence="2" type="ORF">CQA53_10420</name>
</gene>
<dbReference type="EMBL" id="NXLQ01000066">
    <property type="protein sequence ID" value="RDU61256.1"/>
    <property type="molecule type" value="Genomic_DNA"/>
</dbReference>